<proteinExistence type="predicted"/>
<dbReference type="HOGENOM" id="CLU_2103460_0_0_2"/>
<dbReference type="EMBL" id="CP002842">
    <property type="protein sequence ID" value="AEH39502.1"/>
    <property type="molecule type" value="Genomic_DNA"/>
</dbReference>
<dbReference type="OrthoDB" id="377776at2157"/>
<evidence type="ECO:0000313" key="2">
    <source>
        <dbReference type="Proteomes" id="UP000006794"/>
    </source>
</evidence>
<accession>F8DER3</accession>
<geneLocation type="plasmid" evidence="1 2">
    <name>pHALXA03</name>
</geneLocation>
<keyword evidence="1" id="KW-0614">Plasmid</keyword>
<keyword evidence="2" id="KW-1185">Reference proteome</keyword>
<name>F8DER3_HALXS</name>
<dbReference type="GeneID" id="10795616"/>
<organism evidence="1 2">
    <name type="scientific">Halopiger xanaduensis (strain DSM 18323 / JCM 14033 / SH-6)</name>
    <dbReference type="NCBI Taxonomy" id="797210"/>
    <lineage>
        <taxon>Archaea</taxon>
        <taxon>Methanobacteriati</taxon>
        <taxon>Methanobacteriota</taxon>
        <taxon>Stenosarchaea group</taxon>
        <taxon>Halobacteria</taxon>
        <taxon>Halobacteriales</taxon>
        <taxon>Natrialbaceae</taxon>
        <taxon>Halopiger</taxon>
    </lineage>
</organism>
<dbReference type="Proteomes" id="UP000006794">
    <property type="component" value="Plasmid pHALXA03"/>
</dbReference>
<protein>
    <submittedName>
        <fullName evidence="1">Uncharacterized protein</fullName>
    </submittedName>
</protein>
<reference evidence="2" key="1">
    <citation type="journal article" date="2012" name="Stand. Genomic Sci.">
        <title>Complete genome sequence of Halopiger xanaduensis type strain (SH-6(T)).</title>
        <authorList>
            <person name="Anderson I."/>
            <person name="Tindall B.J."/>
            <person name="Rohde M."/>
            <person name="Lucas S."/>
            <person name="Han J."/>
            <person name="Lapidus A."/>
            <person name="Cheng J.F."/>
            <person name="Goodwin L."/>
            <person name="Pitluck S."/>
            <person name="Peters L."/>
            <person name="Pati A."/>
            <person name="Mikhailova N."/>
            <person name="Pagani I."/>
            <person name="Teshima H."/>
            <person name="Han C."/>
            <person name="Tapia R."/>
            <person name="Land M."/>
            <person name="Woyke T."/>
            <person name="Klenk H.P."/>
            <person name="Kyrpides N."/>
            <person name="Ivanova N."/>
        </authorList>
    </citation>
    <scope>NUCLEOTIDE SEQUENCE [LARGE SCALE GENOMIC DNA]</scope>
    <source>
        <strain evidence="2">DSM 18323 / JCM 14033 / SH-6</strain>
        <plasmid evidence="2">Plasmid pHALXA03</plasmid>
    </source>
</reference>
<dbReference type="AlphaFoldDB" id="F8DER3"/>
<dbReference type="RefSeq" id="WP_013876040.1">
    <property type="nucleotide sequence ID" value="NC_015659.1"/>
</dbReference>
<gene>
    <name evidence="1" type="ordered locus">Halxa_0262</name>
</gene>
<evidence type="ECO:0000313" key="1">
    <source>
        <dbReference type="EMBL" id="AEH39502.1"/>
    </source>
</evidence>
<dbReference type="KEGG" id="hxa:Halxa_0262"/>
<sequence length="115" mass="12687">MSGSNNGNVSFDIDERARLFAFDIDRKGHVGLLPLFYDISTVLETINETTPKGGDEGLQTNEIHNEVYDDLRSVESTDLESLLNALVELDYLEQTARGNWKLKSSGSSGSGVDYL</sequence>